<comment type="subcellular location">
    <subcellularLocation>
        <location evidence="1">Cytoplasm</location>
    </subcellularLocation>
</comment>
<dbReference type="AlphaFoldDB" id="A0AAD8Z451"/>
<evidence type="ECO:0000256" key="2">
    <source>
        <dbReference type="ARBA" id="ARBA00008975"/>
    </source>
</evidence>
<feature type="non-terminal residue" evidence="7">
    <location>
        <position position="1"/>
    </location>
</feature>
<dbReference type="EMBL" id="JAROKS010000020">
    <property type="protein sequence ID" value="KAK1791214.1"/>
    <property type="molecule type" value="Genomic_DNA"/>
</dbReference>
<dbReference type="Proteomes" id="UP001239994">
    <property type="component" value="Unassembled WGS sequence"/>
</dbReference>
<protein>
    <recommendedName>
        <fullName evidence="3">Coiled-coil domain-containing protein 172</fullName>
    </recommendedName>
</protein>
<name>A0AAD8Z451_9TELE</name>
<sequence length="225" mass="26047">MSLDSLFQHILLTEQHVSENTRQLQEAKAAILTAQEEIKSFTEKLDLAHVKHDEKDFYPKKLKAQLLSEATMDLHLTKKQYEQLEKTRGELEIEQSACTQKLERLRRESVEEKAKFMKEIMTFNNDFNLLSNRDLVFQSQTRSEIQSLQLEADTLNEVVEVMRQKNPQLVSKKSEQGSLETALQELKLQVTELERELEEALALAESLKTERLVVSQKPLTDSTCL</sequence>
<evidence type="ECO:0000256" key="6">
    <source>
        <dbReference type="SAM" id="Coils"/>
    </source>
</evidence>
<dbReference type="PANTHER" id="PTHR22419:SF2">
    <property type="entry name" value="COILED-COIL DOMAIN-CONTAINING PROTEIN 172"/>
    <property type="match status" value="1"/>
</dbReference>
<evidence type="ECO:0000256" key="5">
    <source>
        <dbReference type="ARBA" id="ARBA00023054"/>
    </source>
</evidence>
<evidence type="ECO:0000313" key="7">
    <source>
        <dbReference type="EMBL" id="KAK1791214.1"/>
    </source>
</evidence>
<keyword evidence="4" id="KW-0963">Cytoplasm</keyword>
<comment type="similarity">
    <text evidence="2">Belongs to the CCDC172 family.</text>
</comment>
<evidence type="ECO:0000256" key="1">
    <source>
        <dbReference type="ARBA" id="ARBA00004496"/>
    </source>
</evidence>
<organism evidence="7 8">
    <name type="scientific">Electrophorus voltai</name>
    <dbReference type="NCBI Taxonomy" id="2609070"/>
    <lineage>
        <taxon>Eukaryota</taxon>
        <taxon>Metazoa</taxon>
        <taxon>Chordata</taxon>
        <taxon>Craniata</taxon>
        <taxon>Vertebrata</taxon>
        <taxon>Euteleostomi</taxon>
        <taxon>Actinopterygii</taxon>
        <taxon>Neopterygii</taxon>
        <taxon>Teleostei</taxon>
        <taxon>Ostariophysi</taxon>
        <taxon>Gymnotiformes</taxon>
        <taxon>Gymnotoidei</taxon>
        <taxon>Gymnotidae</taxon>
        <taxon>Electrophorus</taxon>
    </lineage>
</organism>
<gene>
    <name evidence="7" type="ORF">P4O66_013234</name>
</gene>
<evidence type="ECO:0000256" key="4">
    <source>
        <dbReference type="ARBA" id="ARBA00022490"/>
    </source>
</evidence>
<feature type="coiled-coil region" evidence="6">
    <location>
        <begin position="145"/>
        <end position="210"/>
    </location>
</feature>
<feature type="coiled-coil region" evidence="6">
    <location>
        <begin position="17"/>
        <end position="108"/>
    </location>
</feature>
<dbReference type="GO" id="GO:0005737">
    <property type="term" value="C:cytoplasm"/>
    <property type="evidence" value="ECO:0007669"/>
    <property type="project" value="UniProtKB-SubCell"/>
</dbReference>
<keyword evidence="5 6" id="KW-0175">Coiled coil</keyword>
<proteinExistence type="inferred from homology"/>
<dbReference type="PANTHER" id="PTHR22419">
    <property type="entry name" value="COILED-COIL DOMAIN-CONTAINING PROTEIN 172"/>
    <property type="match status" value="1"/>
</dbReference>
<evidence type="ECO:0000313" key="8">
    <source>
        <dbReference type="Proteomes" id="UP001239994"/>
    </source>
</evidence>
<evidence type="ECO:0000256" key="3">
    <source>
        <dbReference type="ARBA" id="ARBA00022327"/>
    </source>
</evidence>
<keyword evidence="8" id="KW-1185">Reference proteome</keyword>
<reference evidence="7" key="1">
    <citation type="submission" date="2023-03" db="EMBL/GenBank/DDBJ databases">
        <title>Electrophorus voltai genome.</title>
        <authorList>
            <person name="Bian C."/>
        </authorList>
    </citation>
    <scope>NUCLEOTIDE SEQUENCE</scope>
    <source>
        <strain evidence="7">CB-2022</strain>
        <tissue evidence="7">Muscle</tissue>
    </source>
</reference>
<dbReference type="InterPro" id="IPR029618">
    <property type="entry name" value="CCDC172"/>
</dbReference>
<comment type="caution">
    <text evidence="7">The sequence shown here is derived from an EMBL/GenBank/DDBJ whole genome shotgun (WGS) entry which is preliminary data.</text>
</comment>
<accession>A0AAD8Z451</accession>